<dbReference type="Proteomes" id="UP000283458">
    <property type="component" value="Unassembled WGS sequence"/>
</dbReference>
<feature type="transmembrane region" description="Helical" evidence="6">
    <location>
        <begin position="237"/>
        <end position="257"/>
    </location>
</feature>
<evidence type="ECO:0000259" key="8">
    <source>
        <dbReference type="Pfam" id="PF00892"/>
    </source>
</evidence>
<evidence type="ECO:0000256" key="2">
    <source>
        <dbReference type="ARBA" id="ARBA00009853"/>
    </source>
</evidence>
<comment type="subcellular location">
    <subcellularLocation>
        <location evidence="1">Membrane</location>
        <topology evidence="1">Multi-pass membrane protein</topology>
    </subcellularLocation>
</comment>
<dbReference type="AlphaFoldDB" id="A0A418W4V7"/>
<comment type="caution">
    <text evidence="9">The sequence shown here is derived from an EMBL/GenBank/DDBJ whole genome shotgun (WGS) entry which is preliminary data.</text>
</comment>
<dbReference type="PANTHER" id="PTHR22911:SF6">
    <property type="entry name" value="SOLUTE CARRIER FAMILY 35 MEMBER G1"/>
    <property type="match status" value="1"/>
</dbReference>
<feature type="transmembrane region" description="Helical" evidence="6">
    <location>
        <begin position="263"/>
        <end position="284"/>
    </location>
</feature>
<accession>A0A418W4V7</accession>
<evidence type="ECO:0000256" key="3">
    <source>
        <dbReference type="ARBA" id="ARBA00022692"/>
    </source>
</evidence>
<evidence type="ECO:0000313" key="10">
    <source>
        <dbReference type="Proteomes" id="UP000283458"/>
    </source>
</evidence>
<evidence type="ECO:0000256" key="5">
    <source>
        <dbReference type="ARBA" id="ARBA00023136"/>
    </source>
</evidence>
<evidence type="ECO:0000256" key="7">
    <source>
        <dbReference type="SAM" id="SignalP"/>
    </source>
</evidence>
<dbReference type="GO" id="GO:0016020">
    <property type="term" value="C:membrane"/>
    <property type="evidence" value="ECO:0007669"/>
    <property type="project" value="UniProtKB-SubCell"/>
</dbReference>
<dbReference type="SUPFAM" id="SSF103481">
    <property type="entry name" value="Multidrug resistance efflux transporter EmrE"/>
    <property type="match status" value="2"/>
</dbReference>
<gene>
    <name evidence="9" type="ORF">D3877_11345</name>
</gene>
<evidence type="ECO:0000313" key="9">
    <source>
        <dbReference type="EMBL" id="RJF85036.1"/>
    </source>
</evidence>
<protein>
    <submittedName>
        <fullName evidence="9">DMT family transporter</fullName>
    </submittedName>
</protein>
<keyword evidence="3 6" id="KW-0812">Transmembrane</keyword>
<comment type="similarity">
    <text evidence="2">Belongs to the drug/metabolite transporter (DMT) superfamily. 10 TMS drug/metabolite exporter (DME) (TC 2.A.7.3) family.</text>
</comment>
<keyword evidence="10" id="KW-1185">Reference proteome</keyword>
<keyword evidence="5 6" id="KW-0472">Membrane</keyword>
<dbReference type="InterPro" id="IPR037185">
    <property type="entry name" value="EmrE-like"/>
</dbReference>
<feature type="transmembrane region" description="Helical" evidence="6">
    <location>
        <begin position="42"/>
        <end position="59"/>
    </location>
</feature>
<proteinExistence type="inferred from homology"/>
<dbReference type="OrthoDB" id="7301507at2"/>
<dbReference type="Pfam" id="PF00892">
    <property type="entry name" value="EamA"/>
    <property type="match status" value="1"/>
</dbReference>
<name>A0A418W4V7_9PROT</name>
<organism evidence="9 10">
    <name type="scientific">Azospirillum cavernae</name>
    <dbReference type="NCBI Taxonomy" id="2320860"/>
    <lineage>
        <taxon>Bacteria</taxon>
        <taxon>Pseudomonadati</taxon>
        <taxon>Pseudomonadota</taxon>
        <taxon>Alphaproteobacteria</taxon>
        <taxon>Rhodospirillales</taxon>
        <taxon>Azospirillaceae</taxon>
        <taxon>Azospirillum</taxon>
    </lineage>
</organism>
<feature type="chain" id="PRO_5018979695" evidence="7">
    <location>
        <begin position="23"/>
        <end position="289"/>
    </location>
</feature>
<dbReference type="InterPro" id="IPR000620">
    <property type="entry name" value="EamA_dom"/>
</dbReference>
<dbReference type="EMBL" id="QYUL01000001">
    <property type="protein sequence ID" value="RJF85036.1"/>
    <property type="molecule type" value="Genomic_DNA"/>
</dbReference>
<feature type="domain" description="EamA" evidence="8">
    <location>
        <begin position="9"/>
        <end position="137"/>
    </location>
</feature>
<sequence>MTTPAPLLKAALWAVGSAAAFAASSAAAKFLGQKLPTAELAFFRAAFGVLLLIGVWRFVSDLGKARDPRGYAIRCGLGVIALYSLMYAFTAIPLALASLIFFTRVLLLPITARLMLGERSGTAVWIAVVIGFVGAALPLWSALALPEQRWGVIAALVASVASAGSQTAVRRLTATNSAELIVLIYTAVSVAATLPVAVPVWVSPPVADWPVLVVLGLCAVVAQLTAARAFALAPVGFLAPFDFLTVPAGAALGYLLFSEVPSGLVLAGSVITLAAAAVVTSGAWRASSA</sequence>
<feature type="signal peptide" evidence="7">
    <location>
        <begin position="1"/>
        <end position="22"/>
    </location>
</feature>
<feature type="transmembrane region" description="Helical" evidence="6">
    <location>
        <begin position="181"/>
        <end position="203"/>
    </location>
</feature>
<dbReference type="RefSeq" id="WP_119830665.1">
    <property type="nucleotide sequence ID" value="NZ_QYUL01000001.1"/>
</dbReference>
<feature type="transmembrane region" description="Helical" evidence="6">
    <location>
        <begin position="209"/>
        <end position="230"/>
    </location>
</feature>
<reference evidence="9 10" key="1">
    <citation type="submission" date="2018-09" db="EMBL/GenBank/DDBJ databases">
        <authorList>
            <person name="Zhu H."/>
        </authorList>
    </citation>
    <scope>NUCLEOTIDE SEQUENCE [LARGE SCALE GENOMIC DNA]</scope>
    <source>
        <strain evidence="9 10">K2W22B-5</strain>
    </source>
</reference>
<keyword evidence="7" id="KW-0732">Signal</keyword>
<keyword evidence="4 6" id="KW-1133">Transmembrane helix</keyword>
<evidence type="ECO:0000256" key="1">
    <source>
        <dbReference type="ARBA" id="ARBA00004141"/>
    </source>
</evidence>
<feature type="transmembrane region" description="Helical" evidence="6">
    <location>
        <begin position="123"/>
        <end position="144"/>
    </location>
</feature>
<evidence type="ECO:0000256" key="4">
    <source>
        <dbReference type="ARBA" id="ARBA00022989"/>
    </source>
</evidence>
<evidence type="ECO:0000256" key="6">
    <source>
        <dbReference type="SAM" id="Phobius"/>
    </source>
</evidence>
<dbReference type="PANTHER" id="PTHR22911">
    <property type="entry name" value="ACYL-MALONYL CONDENSING ENZYME-RELATED"/>
    <property type="match status" value="1"/>
</dbReference>